<dbReference type="Proteomes" id="UP000825002">
    <property type="component" value="Unassembled WGS sequence"/>
</dbReference>
<dbReference type="PROSITE" id="PS00028">
    <property type="entry name" value="ZINC_FINGER_C2H2_1"/>
    <property type="match status" value="1"/>
</dbReference>
<feature type="region of interest" description="Disordered" evidence="2">
    <location>
        <begin position="210"/>
        <end position="233"/>
    </location>
</feature>
<evidence type="ECO:0000259" key="3">
    <source>
        <dbReference type="PROSITE" id="PS50157"/>
    </source>
</evidence>
<evidence type="ECO:0000313" key="4">
    <source>
        <dbReference type="EMBL" id="KAG9509482.1"/>
    </source>
</evidence>
<evidence type="ECO:0000256" key="2">
    <source>
        <dbReference type="SAM" id="MobiDB-lite"/>
    </source>
</evidence>
<dbReference type="InterPro" id="IPR036236">
    <property type="entry name" value="Znf_C2H2_sf"/>
</dbReference>
<dbReference type="PROSITE" id="PS50157">
    <property type="entry name" value="ZINC_FINGER_C2H2_2"/>
    <property type="match status" value="1"/>
</dbReference>
<feature type="compositionally biased region" description="Polar residues" evidence="2">
    <location>
        <begin position="219"/>
        <end position="232"/>
    </location>
</feature>
<dbReference type="Pfam" id="PF00096">
    <property type="entry name" value="zf-C2H2"/>
    <property type="match status" value="1"/>
</dbReference>
<protein>
    <submittedName>
        <fullName evidence="4">Protein glass</fullName>
    </submittedName>
</protein>
<evidence type="ECO:0000313" key="5">
    <source>
        <dbReference type="Proteomes" id="UP000825002"/>
    </source>
</evidence>
<keyword evidence="5" id="KW-1185">Reference proteome</keyword>
<feature type="region of interest" description="Disordered" evidence="2">
    <location>
        <begin position="77"/>
        <end position="116"/>
    </location>
</feature>
<organism evidence="4 5">
    <name type="scientific">Fragariocoptes setiger</name>
    <dbReference type="NCBI Taxonomy" id="1670756"/>
    <lineage>
        <taxon>Eukaryota</taxon>
        <taxon>Metazoa</taxon>
        <taxon>Ecdysozoa</taxon>
        <taxon>Arthropoda</taxon>
        <taxon>Chelicerata</taxon>
        <taxon>Arachnida</taxon>
        <taxon>Acari</taxon>
        <taxon>Acariformes</taxon>
        <taxon>Trombidiformes</taxon>
        <taxon>Prostigmata</taxon>
        <taxon>Eupodina</taxon>
        <taxon>Eriophyoidea</taxon>
        <taxon>Phytoptidae</taxon>
        <taxon>Fragariocoptes</taxon>
    </lineage>
</organism>
<dbReference type="InterPro" id="IPR013087">
    <property type="entry name" value="Znf_C2H2_type"/>
</dbReference>
<evidence type="ECO:0000256" key="1">
    <source>
        <dbReference type="PROSITE-ProRule" id="PRU00042"/>
    </source>
</evidence>
<proteinExistence type="predicted"/>
<comment type="caution">
    <text evidence="4">The sequence shown here is derived from an EMBL/GenBank/DDBJ whole genome shotgun (WGS) entry which is preliminary data.</text>
</comment>
<keyword evidence="1" id="KW-0863">Zinc-finger</keyword>
<accession>A0ABQ7S7S2</accession>
<feature type="compositionally biased region" description="Polar residues" evidence="2">
    <location>
        <begin position="330"/>
        <end position="340"/>
    </location>
</feature>
<name>A0ABQ7S7S2_9ACAR</name>
<keyword evidence="1" id="KW-0862">Zinc</keyword>
<sequence length="619" mass="70120">MNHKQRQLRQVYATPSFQQAHKTYKDLTSAYIDDYQSDYHQLTSKHHDHVSRSPSSVISISSHIYANASRVGIYYHTQQHQQQQQQQEPQSHQRMHEHQPQSSSNFNPNSSLNMSFNLNMPTRQVSLMAQHQDNHISSSLHQNVATYSALVQASNDAHQIQDQAPSLFKHESDDQATPFWHHLNASNNYVEQAHSWPSGTNHQYNYHQNYNTNTDDSHLNNVNNQHQSNSDAVTDYNAGSLMTATLVQSNTNNASVTASHDYAHNQTIHVSNHGYQEEQREQQQTQQQSLWNSVSYRNDSISMTPSYANTTAAVSFNNYVPTNFSSYHHNSTHKMSTNGKENGAWSDHHHYHNHQASTSADTSLLLARVGSQASPSIDSYQDQAPSLYKTSFIRMNTGNNVNTIDQQHAHQSDDHHRYTTPSWVQLSSSSSSSSSAVSTSVPATTTATNYCNLYTTNYHHYPNQISSQALNCEPPHINDSNQRCQLSTHHQMTNGNDNVGNNNCIKESLLLSMSNSEIKTRTPSTTLLLDTVVVHHNRNKQPLSLFRRKRISRIRLSANSHTPTKQAKSNKNNSNCDVEKLSLESSGSMNVCNICGRDYARPSTLKTHMRTHTNERPYR</sequence>
<keyword evidence="1" id="KW-0479">Metal-binding</keyword>
<feature type="compositionally biased region" description="Low complexity" evidence="2">
    <location>
        <begin position="102"/>
        <end position="116"/>
    </location>
</feature>
<feature type="compositionally biased region" description="Low complexity" evidence="2">
    <location>
        <begin position="77"/>
        <end position="92"/>
    </location>
</feature>
<dbReference type="EMBL" id="JAIFTH010000454">
    <property type="protein sequence ID" value="KAG9509482.1"/>
    <property type="molecule type" value="Genomic_DNA"/>
</dbReference>
<feature type="region of interest" description="Disordered" evidence="2">
    <location>
        <begin position="330"/>
        <end position="349"/>
    </location>
</feature>
<dbReference type="SUPFAM" id="SSF57667">
    <property type="entry name" value="beta-beta-alpha zinc fingers"/>
    <property type="match status" value="1"/>
</dbReference>
<reference evidence="4 5" key="1">
    <citation type="submission" date="2020-10" db="EMBL/GenBank/DDBJ databases">
        <authorList>
            <person name="Klimov P.B."/>
            <person name="Dyachkov S.M."/>
            <person name="Chetverikov P.E."/>
        </authorList>
    </citation>
    <scope>NUCLEOTIDE SEQUENCE [LARGE SCALE GENOMIC DNA]</scope>
    <source>
        <strain evidence="4">BMOC 18-1129-001#AD2665</strain>
        <tissue evidence="4">Entire mites</tissue>
    </source>
</reference>
<gene>
    <name evidence="4" type="primary">gl</name>
    <name evidence="4" type="ORF">GZH46_01998</name>
</gene>
<feature type="non-terminal residue" evidence="4">
    <location>
        <position position="1"/>
    </location>
</feature>
<feature type="domain" description="C2H2-type" evidence="3">
    <location>
        <begin position="590"/>
        <end position="617"/>
    </location>
</feature>
<dbReference type="Gene3D" id="3.30.160.60">
    <property type="entry name" value="Classic Zinc Finger"/>
    <property type="match status" value="1"/>
</dbReference>